<organism evidence="3 4">
    <name type="scientific">Trifolium medium</name>
    <dbReference type="NCBI Taxonomy" id="97028"/>
    <lineage>
        <taxon>Eukaryota</taxon>
        <taxon>Viridiplantae</taxon>
        <taxon>Streptophyta</taxon>
        <taxon>Embryophyta</taxon>
        <taxon>Tracheophyta</taxon>
        <taxon>Spermatophyta</taxon>
        <taxon>Magnoliopsida</taxon>
        <taxon>eudicotyledons</taxon>
        <taxon>Gunneridae</taxon>
        <taxon>Pentapetalae</taxon>
        <taxon>rosids</taxon>
        <taxon>fabids</taxon>
        <taxon>Fabales</taxon>
        <taxon>Fabaceae</taxon>
        <taxon>Papilionoideae</taxon>
        <taxon>50 kb inversion clade</taxon>
        <taxon>NPAAA clade</taxon>
        <taxon>Hologalegina</taxon>
        <taxon>IRL clade</taxon>
        <taxon>Trifolieae</taxon>
        <taxon>Trifolium</taxon>
    </lineage>
</organism>
<keyword evidence="1" id="KW-0433">Leucine-rich repeat</keyword>
<keyword evidence="4" id="KW-1185">Reference proteome</keyword>
<evidence type="ECO:0000313" key="4">
    <source>
        <dbReference type="Proteomes" id="UP000265520"/>
    </source>
</evidence>
<evidence type="ECO:0000313" key="3">
    <source>
        <dbReference type="EMBL" id="MCI29181.1"/>
    </source>
</evidence>
<dbReference type="InterPro" id="IPR011713">
    <property type="entry name" value="Leu-rich_rpt_3"/>
</dbReference>
<evidence type="ECO:0000256" key="2">
    <source>
        <dbReference type="ARBA" id="ARBA00022737"/>
    </source>
</evidence>
<proteinExistence type="predicted"/>
<accession>A0A392QXV5</accession>
<comment type="caution">
    <text evidence="3">The sequence shown here is derived from an EMBL/GenBank/DDBJ whole genome shotgun (WGS) entry which is preliminary data.</text>
</comment>
<sequence length="117" mass="13475">ETDKVEGILFDLSQKVELLVQVDTFTKMTELRFLRLNVPLGKTRLTTVSIPKDIKPFSDKLRYLEWNGYPLKTLPQPFCAKLLVEIHLPHSDVEHLWHGVQVSACSHGDVEHLWVSI</sequence>
<keyword evidence="2" id="KW-0677">Repeat</keyword>
<evidence type="ECO:0000256" key="1">
    <source>
        <dbReference type="ARBA" id="ARBA00022614"/>
    </source>
</evidence>
<dbReference type="Proteomes" id="UP000265520">
    <property type="component" value="Unassembled WGS sequence"/>
</dbReference>
<dbReference type="AlphaFoldDB" id="A0A392QXV5"/>
<dbReference type="PANTHER" id="PTHR11017">
    <property type="entry name" value="LEUCINE-RICH REPEAT-CONTAINING PROTEIN"/>
    <property type="match status" value="1"/>
</dbReference>
<dbReference type="PANTHER" id="PTHR11017:SF562">
    <property type="entry name" value="ADP-RIBOSYL CYCLASE_CYCLIC ADP-RIBOSE HYDROLASE"/>
    <property type="match status" value="1"/>
</dbReference>
<name>A0A392QXV5_9FABA</name>
<protein>
    <submittedName>
        <fullName evidence="3">Disease resistance protein</fullName>
    </submittedName>
</protein>
<dbReference type="GO" id="GO:0006952">
    <property type="term" value="P:defense response"/>
    <property type="evidence" value="ECO:0007669"/>
    <property type="project" value="InterPro"/>
</dbReference>
<dbReference type="InterPro" id="IPR044974">
    <property type="entry name" value="Disease_R_plants"/>
</dbReference>
<dbReference type="EMBL" id="LXQA010170841">
    <property type="protein sequence ID" value="MCI29181.1"/>
    <property type="molecule type" value="Genomic_DNA"/>
</dbReference>
<dbReference type="Pfam" id="PF07725">
    <property type="entry name" value="LRR_3"/>
    <property type="match status" value="1"/>
</dbReference>
<reference evidence="3 4" key="1">
    <citation type="journal article" date="2018" name="Front. Plant Sci.">
        <title>Red Clover (Trifolium pratense) and Zigzag Clover (T. medium) - A Picture of Genomic Similarities and Differences.</title>
        <authorList>
            <person name="Dluhosova J."/>
            <person name="Istvanek J."/>
            <person name="Nedelnik J."/>
            <person name="Repkova J."/>
        </authorList>
    </citation>
    <scope>NUCLEOTIDE SEQUENCE [LARGE SCALE GENOMIC DNA]</scope>
    <source>
        <strain evidence="4">cv. 10/8</strain>
        <tissue evidence="3">Leaf</tissue>
    </source>
</reference>
<feature type="non-terminal residue" evidence="3">
    <location>
        <position position="1"/>
    </location>
</feature>